<dbReference type="AlphaFoldDB" id="A0A1G1Z3G7"/>
<protein>
    <recommendedName>
        <fullName evidence="3">PDZ domain-containing protein</fullName>
    </recommendedName>
</protein>
<comment type="caution">
    <text evidence="1">The sequence shown here is derived from an EMBL/GenBank/DDBJ whole genome shotgun (WGS) entry which is preliminary data.</text>
</comment>
<reference evidence="1 2" key="1">
    <citation type="journal article" date="2016" name="Nat. Commun.">
        <title>Thousands of microbial genomes shed light on interconnected biogeochemical processes in an aquifer system.</title>
        <authorList>
            <person name="Anantharaman K."/>
            <person name="Brown C.T."/>
            <person name="Hug L.A."/>
            <person name="Sharon I."/>
            <person name="Castelle C.J."/>
            <person name="Probst A.J."/>
            <person name="Thomas B.C."/>
            <person name="Singh A."/>
            <person name="Wilkins M.J."/>
            <person name="Karaoz U."/>
            <person name="Brodie E.L."/>
            <person name="Williams K.H."/>
            <person name="Hubbard S.S."/>
            <person name="Banfield J.F."/>
        </authorList>
    </citation>
    <scope>NUCLEOTIDE SEQUENCE [LARGE SCALE GENOMIC DNA]</scope>
</reference>
<dbReference type="InterPro" id="IPR043504">
    <property type="entry name" value="Peptidase_S1_PA_chymotrypsin"/>
</dbReference>
<dbReference type="Gene3D" id="2.40.10.10">
    <property type="entry name" value="Trypsin-like serine proteases"/>
    <property type="match status" value="2"/>
</dbReference>
<dbReference type="Proteomes" id="UP000178744">
    <property type="component" value="Unassembled WGS sequence"/>
</dbReference>
<dbReference type="GO" id="GO:0004252">
    <property type="term" value="F:serine-type endopeptidase activity"/>
    <property type="evidence" value="ECO:0007669"/>
    <property type="project" value="InterPro"/>
</dbReference>
<dbReference type="PRINTS" id="PR00834">
    <property type="entry name" value="PROTEASES2C"/>
</dbReference>
<dbReference type="SUPFAM" id="SSF50494">
    <property type="entry name" value="Trypsin-like serine proteases"/>
    <property type="match status" value="1"/>
</dbReference>
<feature type="non-terminal residue" evidence="1">
    <location>
        <position position="331"/>
    </location>
</feature>
<dbReference type="InterPro" id="IPR001940">
    <property type="entry name" value="Peptidase_S1C"/>
</dbReference>
<dbReference type="STRING" id="1797690.A3B23_01435"/>
<name>A0A1G1Z3G7_9BACT</name>
<organism evidence="1 2">
    <name type="scientific">Candidatus Colwellbacteria bacterium RIFCSPLOWO2_01_FULL_48_10</name>
    <dbReference type="NCBI Taxonomy" id="1797690"/>
    <lineage>
        <taxon>Bacteria</taxon>
        <taxon>Candidatus Colwelliibacteriota</taxon>
    </lineage>
</organism>
<dbReference type="PANTHER" id="PTHR22939">
    <property type="entry name" value="SERINE PROTEASE FAMILY S1C HTRA-RELATED"/>
    <property type="match status" value="1"/>
</dbReference>
<dbReference type="InterPro" id="IPR009003">
    <property type="entry name" value="Peptidase_S1_PA"/>
</dbReference>
<evidence type="ECO:0008006" key="3">
    <source>
        <dbReference type="Google" id="ProtNLM"/>
    </source>
</evidence>
<proteinExistence type="predicted"/>
<gene>
    <name evidence="1" type="ORF">A3B23_01435</name>
</gene>
<evidence type="ECO:0000313" key="2">
    <source>
        <dbReference type="Proteomes" id="UP000178744"/>
    </source>
</evidence>
<dbReference type="EMBL" id="MHIY01000034">
    <property type="protein sequence ID" value="OGY59074.1"/>
    <property type="molecule type" value="Genomic_DNA"/>
</dbReference>
<accession>A0A1G1Z3G7</accession>
<sequence length="331" mass="34927">MKNSLKIMGAGFIGGLLAIFVASSTGSVSAAFFQDFLNKFIPGQSEERIEATNIEQQLYAPAMDYENAVIKAVEKASESVVSIVISKDLPVIEKCAYDPFGDLPPGFGDLFGGFGQFYKQCDNGATEKREVGGGSGFIVSADGMILTNKHVVKDEKAEYTVLTNDGTKYKATVLARDPVQDLAIIKINKTGLTAAKLGDSGSVRLGQTAIAIGNALAEFRNTVSVGVVSGLARTITAQGSDFVEKIDDLIQTDAAINPGNSGGPLLNLRGEVIGINVAVASNAQGIGFAIPINRAKRDIESVKNGGKIVTPYIGVRYLAVTPEMAEKQKLE</sequence>
<dbReference type="GO" id="GO:0006508">
    <property type="term" value="P:proteolysis"/>
    <property type="evidence" value="ECO:0007669"/>
    <property type="project" value="InterPro"/>
</dbReference>
<evidence type="ECO:0000313" key="1">
    <source>
        <dbReference type="EMBL" id="OGY59074.1"/>
    </source>
</evidence>
<dbReference type="Pfam" id="PF13365">
    <property type="entry name" value="Trypsin_2"/>
    <property type="match status" value="1"/>
</dbReference>
<dbReference type="PANTHER" id="PTHR22939:SF129">
    <property type="entry name" value="SERINE PROTEASE HTRA2, MITOCHONDRIAL"/>
    <property type="match status" value="1"/>
</dbReference>